<dbReference type="PANTHER" id="PTHR33449:SF1">
    <property type="entry name" value="NUCLEOID-ASSOCIATED PROTEIN YBAB"/>
    <property type="match status" value="1"/>
</dbReference>
<gene>
    <name evidence="4" type="ORF">ABOZ73_06270</name>
</gene>
<evidence type="ECO:0000256" key="3">
    <source>
        <dbReference type="SAM" id="Coils"/>
    </source>
</evidence>
<name>A0AB39KX84_9CAUL</name>
<organism evidence="4">
    <name type="scientific">Caulobacter sp. 73W</name>
    <dbReference type="NCBI Taxonomy" id="3161137"/>
    <lineage>
        <taxon>Bacteria</taxon>
        <taxon>Pseudomonadati</taxon>
        <taxon>Pseudomonadota</taxon>
        <taxon>Alphaproteobacteria</taxon>
        <taxon>Caulobacterales</taxon>
        <taxon>Caulobacteraceae</taxon>
        <taxon>Caulobacter</taxon>
    </lineage>
</organism>
<protein>
    <recommendedName>
        <fullName evidence="2">Nucleoid-associated protein ABOZ73_06270</fullName>
    </recommendedName>
</protein>
<evidence type="ECO:0000313" key="4">
    <source>
        <dbReference type="EMBL" id="XDO98021.1"/>
    </source>
</evidence>
<dbReference type="NCBIfam" id="NF011218">
    <property type="entry name" value="PRK14625.1"/>
    <property type="match status" value="1"/>
</dbReference>
<comment type="similarity">
    <text evidence="2">Belongs to the YbaB/EbfC family.</text>
</comment>
<dbReference type="InterPro" id="IPR004401">
    <property type="entry name" value="YbaB/EbfC"/>
</dbReference>
<sequence>MKDLGGLMKQAQAMQAKLAEAQEKMADLTAEGTSGGGMVTVTLKGGGELVGIKIDESLMAPGEGEVVADLIVAAHANAKKTLDAQQAEMMRAAAGPMAGMMGGIPGLKF</sequence>
<keyword evidence="1 2" id="KW-0238">DNA-binding</keyword>
<evidence type="ECO:0000256" key="1">
    <source>
        <dbReference type="ARBA" id="ARBA00023125"/>
    </source>
</evidence>
<dbReference type="PANTHER" id="PTHR33449">
    <property type="entry name" value="NUCLEOID-ASSOCIATED PROTEIN YBAB"/>
    <property type="match status" value="1"/>
</dbReference>
<comment type="subunit">
    <text evidence="2">Homodimer.</text>
</comment>
<comment type="subcellular location">
    <subcellularLocation>
        <location evidence="2">Cytoplasm</location>
        <location evidence="2">Nucleoid</location>
    </subcellularLocation>
</comment>
<comment type="function">
    <text evidence="2">Binds to DNA and alters its conformation. May be involved in regulation of gene expression, nucleoid organization and DNA protection.</text>
</comment>
<dbReference type="HAMAP" id="MF_00274">
    <property type="entry name" value="DNA_YbaB_EbfC"/>
    <property type="match status" value="1"/>
</dbReference>
<dbReference type="AlphaFoldDB" id="A0AB39KX84"/>
<feature type="coiled-coil region" evidence="3">
    <location>
        <begin position="4"/>
        <end position="31"/>
    </location>
</feature>
<dbReference type="Gene3D" id="3.30.1310.10">
    <property type="entry name" value="Nucleoid-associated protein YbaB-like domain"/>
    <property type="match status" value="1"/>
</dbReference>
<dbReference type="EMBL" id="CP158375">
    <property type="protein sequence ID" value="XDO98021.1"/>
    <property type="molecule type" value="Genomic_DNA"/>
</dbReference>
<dbReference type="InterPro" id="IPR036894">
    <property type="entry name" value="YbaB-like_sf"/>
</dbReference>
<dbReference type="GO" id="GO:0003677">
    <property type="term" value="F:DNA binding"/>
    <property type="evidence" value="ECO:0007669"/>
    <property type="project" value="UniProtKB-UniRule"/>
</dbReference>
<proteinExistence type="inferred from homology"/>
<dbReference type="Pfam" id="PF02575">
    <property type="entry name" value="YbaB_DNA_bd"/>
    <property type="match status" value="1"/>
</dbReference>
<reference evidence="4" key="1">
    <citation type="submission" date="2024-06" db="EMBL/GenBank/DDBJ databases">
        <title>Caulobacter inopinatus, sp. nov.</title>
        <authorList>
            <person name="Donachie S.P."/>
        </authorList>
    </citation>
    <scope>NUCLEOTIDE SEQUENCE</scope>
    <source>
        <strain evidence="4">73W</strain>
    </source>
</reference>
<evidence type="ECO:0000256" key="2">
    <source>
        <dbReference type="HAMAP-Rule" id="MF_00274"/>
    </source>
</evidence>
<keyword evidence="2" id="KW-0963">Cytoplasm</keyword>
<accession>A0AB39KX84</accession>
<dbReference type="NCBIfam" id="TIGR00103">
    <property type="entry name" value="DNA_YbaB_EbfC"/>
    <property type="match status" value="1"/>
</dbReference>
<keyword evidence="3" id="KW-0175">Coiled coil</keyword>
<dbReference type="SUPFAM" id="SSF82607">
    <property type="entry name" value="YbaB-like"/>
    <property type="match status" value="1"/>
</dbReference>
<dbReference type="GO" id="GO:0005829">
    <property type="term" value="C:cytosol"/>
    <property type="evidence" value="ECO:0007669"/>
    <property type="project" value="TreeGrafter"/>
</dbReference>
<dbReference type="GO" id="GO:0043590">
    <property type="term" value="C:bacterial nucleoid"/>
    <property type="evidence" value="ECO:0007669"/>
    <property type="project" value="UniProtKB-UniRule"/>
</dbReference>
<dbReference type="PIRSF" id="PIRSF004555">
    <property type="entry name" value="UCP004555"/>
    <property type="match status" value="1"/>
</dbReference>
<dbReference type="RefSeq" id="WP_369061621.1">
    <property type="nucleotide sequence ID" value="NZ_CP158375.1"/>
</dbReference>